<dbReference type="OrthoDB" id="8957883at2"/>
<dbReference type="STRING" id="34060.B0181_03920"/>
<dbReference type="InterPro" id="IPR050298">
    <property type="entry name" value="Gram-neg_bact_OMP"/>
</dbReference>
<dbReference type="InterPro" id="IPR002299">
    <property type="entry name" value="Porin_Neis"/>
</dbReference>
<keyword evidence="10" id="KW-0998">Cell outer membrane</keyword>
<evidence type="ECO:0000256" key="9">
    <source>
        <dbReference type="ARBA" id="ARBA00023136"/>
    </source>
</evidence>
<feature type="chain" id="PRO_5033283438" evidence="11">
    <location>
        <begin position="21"/>
        <end position="324"/>
    </location>
</feature>
<dbReference type="GO" id="GO:0046930">
    <property type="term" value="C:pore complex"/>
    <property type="evidence" value="ECO:0007669"/>
    <property type="project" value="UniProtKB-KW"/>
</dbReference>
<dbReference type="InterPro" id="IPR001702">
    <property type="entry name" value="Porin_Gram-ve"/>
</dbReference>
<evidence type="ECO:0000256" key="1">
    <source>
        <dbReference type="ARBA" id="ARBA00004571"/>
    </source>
</evidence>
<gene>
    <name evidence="13" type="ORF">B0181_03920</name>
    <name evidence="14" type="ORF">NCTC10293_01811</name>
</gene>
<dbReference type="EMBL" id="UGQE01000004">
    <property type="protein sequence ID" value="STZ14219.1"/>
    <property type="molecule type" value="Genomic_DNA"/>
</dbReference>
<keyword evidence="7" id="KW-0406">Ion transport</keyword>
<keyword evidence="9" id="KW-0472">Membrane</keyword>
<dbReference type="GO" id="GO:0034220">
    <property type="term" value="P:monoatomic ion transmembrane transport"/>
    <property type="evidence" value="ECO:0007669"/>
    <property type="project" value="InterPro"/>
</dbReference>
<evidence type="ECO:0000313" key="15">
    <source>
        <dbReference type="Proteomes" id="UP000190435"/>
    </source>
</evidence>
<feature type="signal peptide" evidence="11">
    <location>
        <begin position="1"/>
        <end position="20"/>
    </location>
</feature>
<organism evidence="13 15">
    <name type="scientific">Moraxella caviae</name>
    <dbReference type="NCBI Taxonomy" id="34060"/>
    <lineage>
        <taxon>Bacteria</taxon>
        <taxon>Pseudomonadati</taxon>
        <taxon>Pseudomonadota</taxon>
        <taxon>Gammaproteobacteria</taxon>
        <taxon>Moraxellales</taxon>
        <taxon>Moraxellaceae</taxon>
        <taxon>Moraxella</taxon>
    </lineage>
</organism>
<keyword evidence="8" id="KW-0626">Porin</keyword>
<keyword evidence="4" id="KW-1134">Transmembrane beta strand</keyword>
<evidence type="ECO:0000256" key="5">
    <source>
        <dbReference type="ARBA" id="ARBA00022692"/>
    </source>
</evidence>
<evidence type="ECO:0000313" key="13">
    <source>
        <dbReference type="EMBL" id="OOR91085.1"/>
    </source>
</evidence>
<dbReference type="InterPro" id="IPR033900">
    <property type="entry name" value="Gram_neg_porin_domain"/>
</dbReference>
<accession>A0A1T0A5S5</accession>
<evidence type="ECO:0000256" key="7">
    <source>
        <dbReference type="ARBA" id="ARBA00023065"/>
    </source>
</evidence>
<keyword evidence="15" id="KW-1185">Reference proteome</keyword>
<dbReference type="CDD" id="cd00342">
    <property type="entry name" value="gram_neg_porins"/>
    <property type="match status" value="1"/>
</dbReference>
<dbReference type="SUPFAM" id="SSF56935">
    <property type="entry name" value="Porins"/>
    <property type="match status" value="1"/>
</dbReference>
<feature type="domain" description="Porin" evidence="12">
    <location>
        <begin position="8"/>
        <end position="305"/>
    </location>
</feature>
<evidence type="ECO:0000256" key="11">
    <source>
        <dbReference type="SAM" id="SignalP"/>
    </source>
</evidence>
<evidence type="ECO:0000256" key="3">
    <source>
        <dbReference type="ARBA" id="ARBA00022448"/>
    </source>
</evidence>
<dbReference type="AlphaFoldDB" id="A0A1T0A5S5"/>
<name>A0A1T0A5S5_9GAMM</name>
<dbReference type="Proteomes" id="UP000255279">
    <property type="component" value="Unassembled WGS sequence"/>
</dbReference>
<reference evidence="13 15" key="1">
    <citation type="submission" date="2017-02" db="EMBL/GenBank/DDBJ databases">
        <title>Draft genome sequence of Moraxella caviae CCUG 355 type strain.</title>
        <authorList>
            <person name="Engstrom-Jakobsson H."/>
            <person name="Salva-Serra F."/>
            <person name="Thorell K."/>
            <person name="Gonzales-Siles L."/>
            <person name="Karlsson R."/>
            <person name="Boulund F."/>
            <person name="Engstrand L."/>
            <person name="Moore E."/>
        </authorList>
    </citation>
    <scope>NUCLEOTIDE SEQUENCE [LARGE SCALE GENOMIC DNA]</scope>
    <source>
        <strain evidence="13 15">CCUG 355</strain>
    </source>
</reference>
<reference evidence="14 16" key="2">
    <citation type="submission" date="2018-06" db="EMBL/GenBank/DDBJ databases">
        <authorList>
            <consortium name="Pathogen Informatics"/>
            <person name="Doyle S."/>
        </authorList>
    </citation>
    <scope>NUCLEOTIDE SEQUENCE [LARGE SCALE GENOMIC DNA]</scope>
    <source>
        <strain evidence="14 16">NCTC10293</strain>
    </source>
</reference>
<evidence type="ECO:0000256" key="8">
    <source>
        <dbReference type="ARBA" id="ARBA00023114"/>
    </source>
</evidence>
<dbReference type="RefSeq" id="WP_078276178.1">
    <property type="nucleotide sequence ID" value="NZ_CAACXO010000070.1"/>
</dbReference>
<evidence type="ECO:0000259" key="12">
    <source>
        <dbReference type="Pfam" id="PF13609"/>
    </source>
</evidence>
<keyword evidence="6 11" id="KW-0732">Signal</keyword>
<dbReference type="PRINTS" id="PR00182">
    <property type="entry name" value="ECOLNEIPORIN"/>
</dbReference>
<sequence length="324" mass="34971">MKKLLLASAIAALSVSAVQAAPTVYGKAFLTVDLQDGDDNSSFKDSRSQLTSKGSRIGLKGSESLTTNTDLVYKLEYGIDVDADTQQFKSRDTYLGLSNKQYGTLLAGRLKAIDDYIDYANVTKGGVIGGDKVQASVNGPRTNNTFAYFSPEYNGVQFMGMYTLDENDNTDNLGGDAFGVGVKYEPANQPFKAGVSYLRAANYNADSTDMQAIRVSGAYALNNATTLGALYQLTDFSGDEKENAFTVSAQHKIAQTPWTAYGQLDYVDNRKGVKDAERLRATVGGKYAFNKNTTAHVYGAYMKDESAKADADSYGVGAGIEYKF</sequence>
<comment type="subunit">
    <text evidence="2">Homotrimer.</text>
</comment>
<dbReference type="Gene3D" id="2.40.160.10">
    <property type="entry name" value="Porin"/>
    <property type="match status" value="1"/>
</dbReference>
<keyword evidence="3" id="KW-0813">Transport</keyword>
<proteinExistence type="predicted"/>
<dbReference type="EMBL" id="MUXU01000025">
    <property type="protein sequence ID" value="OOR91085.1"/>
    <property type="molecule type" value="Genomic_DNA"/>
</dbReference>
<dbReference type="Pfam" id="PF13609">
    <property type="entry name" value="Porin_4"/>
    <property type="match status" value="1"/>
</dbReference>
<dbReference type="InterPro" id="IPR023614">
    <property type="entry name" value="Porin_dom_sf"/>
</dbReference>
<evidence type="ECO:0000256" key="6">
    <source>
        <dbReference type="ARBA" id="ARBA00022729"/>
    </source>
</evidence>
<evidence type="ECO:0000313" key="14">
    <source>
        <dbReference type="EMBL" id="STZ14219.1"/>
    </source>
</evidence>
<evidence type="ECO:0000313" key="16">
    <source>
        <dbReference type="Proteomes" id="UP000255279"/>
    </source>
</evidence>
<protein>
    <submittedName>
        <fullName evidence="14">Outer membrane porin protein BP0840</fullName>
    </submittedName>
</protein>
<evidence type="ECO:0000256" key="10">
    <source>
        <dbReference type="ARBA" id="ARBA00023237"/>
    </source>
</evidence>
<dbReference type="PRINTS" id="PR00184">
    <property type="entry name" value="NEISSPPORIN"/>
</dbReference>
<dbReference type="PANTHER" id="PTHR34501:SF9">
    <property type="entry name" value="MAJOR OUTER MEMBRANE PROTEIN P.IA"/>
    <property type="match status" value="1"/>
</dbReference>
<dbReference type="GO" id="GO:0009279">
    <property type="term" value="C:cell outer membrane"/>
    <property type="evidence" value="ECO:0007669"/>
    <property type="project" value="UniProtKB-SubCell"/>
</dbReference>
<dbReference type="Proteomes" id="UP000190435">
    <property type="component" value="Unassembled WGS sequence"/>
</dbReference>
<evidence type="ECO:0000256" key="2">
    <source>
        <dbReference type="ARBA" id="ARBA00011233"/>
    </source>
</evidence>
<dbReference type="GO" id="GO:0015288">
    <property type="term" value="F:porin activity"/>
    <property type="evidence" value="ECO:0007669"/>
    <property type="project" value="UniProtKB-KW"/>
</dbReference>
<comment type="subcellular location">
    <subcellularLocation>
        <location evidence="1">Cell outer membrane</location>
        <topology evidence="1">Multi-pass membrane protein</topology>
    </subcellularLocation>
</comment>
<evidence type="ECO:0000256" key="4">
    <source>
        <dbReference type="ARBA" id="ARBA00022452"/>
    </source>
</evidence>
<keyword evidence="5" id="KW-0812">Transmembrane</keyword>
<dbReference type="PANTHER" id="PTHR34501">
    <property type="entry name" value="PROTEIN YDDL-RELATED"/>
    <property type="match status" value="1"/>
</dbReference>